<sequence>MNQIICLIDDDPIYQTITKKIIHKSETASKILSFPNGAEAINGLTGLVHQPEEFPDIIMLDIEMPVMDGWNFMEQFQKVKNLFPKEVSIYIVSSSIACSDKERSQNCNGILGYFTKPVTLQNVLEIAKS</sequence>
<evidence type="ECO:0000313" key="3">
    <source>
        <dbReference type="EMBL" id="TPD67286.1"/>
    </source>
</evidence>
<dbReference type="InterPro" id="IPR001789">
    <property type="entry name" value="Sig_transdc_resp-reg_receiver"/>
</dbReference>
<dbReference type="PROSITE" id="PS50110">
    <property type="entry name" value="RESPONSE_REGULATORY"/>
    <property type="match status" value="1"/>
</dbReference>
<dbReference type="SUPFAM" id="SSF52172">
    <property type="entry name" value="CheY-like"/>
    <property type="match status" value="1"/>
</dbReference>
<dbReference type="SMART" id="SM00448">
    <property type="entry name" value="REC"/>
    <property type="match status" value="1"/>
</dbReference>
<dbReference type="AlphaFoldDB" id="A0A501Q5J5"/>
<keyword evidence="1" id="KW-0597">Phosphoprotein</keyword>
<name>A0A501Q5J5_9FLAO</name>
<organism evidence="3 4">
    <name type="scientific">Flavobacterium microcysteis</name>
    <dbReference type="NCBI Taxonomy" id="2596891"/>
    <lineage>
        <taxon>Bacteria</taxon>
        <taxon>Pseudomonadati</taxon>
        <taxon>Bacteroidota</taxon>
        <taxon>Flavobacteriia</taxon>
        <taxon>Flavobacteriales</taxon>
        <taxon>Flavobacteriaceae</taxon>
        <taxon>Flavobacterium</taxon>
    </lineage>
</organism>
<dbReference type="InterPro" id="IPR052893">
    <property type="entry name" value="TCS_response_regulator"/>
</dbReference>
<gene>
    <name evidence="3" type="ORF">FJA49_13520</name>
</gene>
<dbReference type="Pfam" id="PF00072">
    <property type="entry name" value="Response_reg"/>
    <property type="match status" value="1"/>
</dbReference>
<evidence type="ECO:0000256" key="1">
    <source>
        <dbReference type="PROSITE-ProRule" id="PRU00169"/>
    </source>
</evidence>
<protein>
    <submittedName>
        <fullName evidence="3">Response regulator</fullName>
    </submittedName>
</protein>
<reference evidence="3 4" key="1">
    <citation type="submission" date="2019-06" db="EMBL/GenBank/DDBJ databases">
        <title>Flavobacterium sp. MaA-Y11 from geoumgang.</title>
        <authorList>
            <person name="Jeong S."/>
        </authorList>
    </citation>
    <scope>NUCLEOTIDE SEQUENCE [LARGE SCALE GENOMIC DNA]</scope>
    <source>
        <strain evidence="3 4">MaA-Y11</strain>
    </source>
</reference>
<dbReference type="PANTHER" id="PTHR44520:SF2">
    <property type="entry name" value="RESPONSE REGULATOR RCP1"/>
    <property type="match status" value="1"/>
</dbReference>
<dbReference type="InterPro" id="IPR011006">
    <property type="entry name" value="CheY-like_superfamily"/>
</dbReference>
<accession>A0A501Q5J5</accession>
<keyword evidence="4" id="KW-1185">Reference proteome</keyword>
<feature type="modified residue" description="4-aspartylphosphate" evidence="1">
    <location>
        <position position="61"/>
    </location>
</feature>
<dbReference type="EMBL" id="VFJE01000055">
    <property type="protein sequence ID" value="TPD67286.1"/>
    <property type="molecule type" value="Genomic_DNA"/>
</dbReference>
<dbReference type="PANTHER" id="PTHR44520">
    <property type="entry name" value="RESPONSE REGULATOR RCP1-RELATED"/>
    <property type="match status" value="1"/>
</dbReference>
<proteinExistence type="predicted"/>
<evidence type="ECO:0000259" key="2">
    <source>
        <dbReference type="PROSITE" id="PS50110"/>
    </source>
</evidence>
<dbReference type="GO" id="GO:0000160">
    <property type="term" value="P:phosphorelay signal transduction system"/>
    <property type="evidence" value="ECO:0007669"/>
    <property type="project" value="InterPro"/>
</dbReference>
<feature type="domain" description="Response regulatory" evidence="2">
    <location>
        <begin position="4"/>
        <end position="129"/>
    </location>
</feature>
<dbReference type="OrthoDB" id="673128at2"/>
<dbReference type="Gene3D" id="3.40.50.2300">
    <property type="match status" value="1"/>
</dbReference>
<comment type="caution">
    <text evidence="3">The sequence shown here is derived from an EMBL/GenBank/DDBJ whole genome shotgun (WGS) entry which is preliminary data.</text>
</comment>
<dbReference type="RefSeq" id="WP_140001444.1">
    <property type="nucleotide sequence ID" value="NZ_VFJE01000055.1"/>
</dbReference>
<dbReference type="Proteomes" id="UP000319175">
    <property type="component" value="Unassembled WGS sequence"/>
</dbReference>
<evidence type="ECO:0000313" key="4">
    <source>
        <dbReference type="Proteomes" id="UP000319175"/>
    </source>
</evidence>